<reference evidence="2 3" key="1">
    <citation type="submission" date="2017-08" db="EMBL/GenBank/DDBJ databases">
        <title>Acidophilic green algal genome provides insights into adaptation to an acidic environment.</title>
        <authorList>
            <person name="Hirooka S."/>
            <person name="Hirose Y."/>
            <person name="Kanesaki Y."/>
            <person name="Higuchi S."/>
            <person name="Fujiwara T."/>
            <person name="Onuma R."/>
            <person name="Era A."/>
            <person name="Ohbayashi R."/>
            <person name="Uzuka A."/>
            <person name="Nozaki H."/>
            <person name="Yoshikawa H."/>
            <person name="Miyagishima S.Y."/>
        </authorList>
    </citation>
    <scope>NUCLEOTIDE SEQUENCE [LARGE SCALE GENOMIC DNA]</scope>
    <source>
        <strain evidence="2 3">NIES-2499</strain>
    </source>
</reference>
<feature type="region of interest" description="Disordered" evidence="1">
    <location>
        <begin position="463"/>
        <end position="489"/>
    </location>
</feature>
<evidence type="ECO:0000256" key="1">
    <source>
        <dbReference type="SAM" id="MobiDB-lite"/>
    </source>
</evidence>
<proteinExistence type="predicted"/>
<dbReference type="EMBL" id="BEGY01000166">
    <property type="protein sequence ID" value="GAX85381.1"/>
    <property type="molecule type" value="Genomic_DNA"/>
</dbReference>
<evidence type="ECO:0000313" key="2">
    <source>
        <dbReference type="EMBL" id="GAX85381.1"/>
    </source>
</evidence>
<keyword evidence="3" id="KW-1185">Reference proteome</keyword>
<name>A0A250XQM7_9CHLO</name>
<dbReference type="Proteomes" id="UP000232323">
    <property type="component" value="Unassembled WGS sequence"/>
</dbReference>
<gene>
    <name evidence="2" type="ORF">CEUSTIGMA_g12797.t1</name>
</gene>
<protein>
    <submittedName>
        <fullName evidence="2">Uncharacterized protein</fullName>
    </submittedName>
</protein>
<sequence length="808" mass="84198">MQAGGPFVQTSTYGTNYIYDQKTSFQQPSNGVYQQGGLLSNQIILDSNSQAHMQARQLVRQQPGGQQVLIPLNQLQPQQQMHPSIVQINGQQVLIQPMNGQRNVGMGQQFNQPLQIRSASGLEPQLVSFQSGGQFNGHQIAQPVQLQNGGLAFRQTTTGPSGIGSTTVLRPLMRNAPVPKLSTVQTYQPYAANAPLHIATNNAFAQQQQSVAQATSAMHSMTQQQMKARVVGGNGNPSVNGARPVWVQNTANGPVYVTQQRQAPNFNQQQQQVVFMNANGQTFVQQQPQQMLLSNANGQLQQQQQLLLYPNSNNARPTMNQQVNNINSNNSSFLLEMSALKAMQGMAAGNMGNNNTQHLNNGASIQGQSNGLLVQQGWSDATATATGGHTLPSALINASNNAGSGLQFVTGPPNNQPNMNMAVQRAVMTPASTAAAATAARLTGAFMAANNASVGGLSIPTPPAANVDGSTTGLPSPPSSVSPPPAPTPVPPNVLSAAGLGVDLSKGMGLGLQIDMVAATAAAKDQEELRSLLTCIGTELSRHGICVTDAIQAGWLGVLSPEHAAIITQAHEQETQKLLGNSTSVDGLTAAAAEANKDLVNSNLSKAMPSANSEGDAEEDGSKTLALQHDTAVAALVVDPTHFSALNFDFFGDGKEMLAFEALEDGMFEIHEGLPDSLLGGAMGGGDEGEQDEGGVKLLGNHHHAIAKTIFSGLDSSRSGSAASSTEDISPTFMSEIPTSAECTMLGRNGLLGLGLGGGFSLNPPSVHDNNANILSAGGKANETSATATGGEALSSRFANLNLGTGFY</sequence>
<accession>A0A250XQM7</accession>
<comment type="caution">
    <text evidence="2">The sequence shown here is derived from an EMBL/GenBank/DDBJ whole genome shotgun (WGS) entry which is preliminary data.</text>
</comment>
<evidence type="ECO:0000313" key="3">
    <source>
        <dbReference type="Proteomes" id="UP000232323"/>
    </source>
</evidence>
<organism evidence="2 3">
    <name type="scientific">Chlamydomonas eustigma</name>
    <dbReference type="NCBI Taxonomy" id="1157962"/>
    <lineage>
        <taxon>Eukaryota</taxon>
        <taxon>Viridiplantae</taxon>
        <taxon>Chlorophyta</taxon>
        <taxon>core chlorophytes</taxon>
        <taxon>Chlorophyceae</taxon>
        <taxon>CS clade</taxon>
        <taxon>Chlamydomonadales</taxon>
        <taxon>Chlamydomonadaceae</taxon>
        <taxon>Chlamydomonas</taxon>
    </lineage>
</organism>
<dbReference type="OrthoDB" id="546414at2759"/>
<dbReference type="AlphaFoldDB" id="A0A250XQM7"/>
<feature type="compositionally biased region" description="Pro residues" evidence="1">
    <location>
        <begin position="475"/>
        <end position="489"/>
    </location>
</feature>